<dbReference type="AlphaFoldDB" id="A0A2U3LAI2"/>
<dbReference type="PANTHER" id="PTHR43798">
    <property type="entry name" value="MONOACYLGLYCEROL LIPASE"/>
    <property type="match status" value="1"/>
</dbReference>
<evidence type="ECO:0000259" key="2">
    <source>
        <dbReference type="Pfam" id="PF12697"/>
    </source>
</evidence>
<feature type="transmembrane region" description="Helical" evidence="1">
    <location>
        <begin position="7"/>
        <end position="28"/>
    </location>
</feature>
<keyword evidence="1" id="KW-0812">Transmembrane</keyword>
<dbReference type="SUPFAM" id="SSF53474">
    <property type="entry name" value="alpha/beta-Hydrolases"/>
    <property type="match status" value="1"/>
</dbReference>
<protein>
    <submittedName>
        <fullName evidence="3">Putative Carboxylesterase</fullName>
        <ecNumber evidence="3">3.1.1.1</ecNumber>
    </submittedName>
</protein>
<dbReference type="PANTHER" id="PTHR43798:SF33">
    <property type="entry name" value="HYDROLASE, PUTATIVE (AFU_ORTHOLOGUE AFUA_2G14860)-RELATED"/>
    <property type="match status" value="1"/>
</dbReference>
<keyword evidence="1" id="KW-1133">Transmembrane helix</keyword>
<evidence type="ECO:0000313" key="4">
    <source>
        <dbReference type="Proteomes" id="UP000238701"/>
    </source>
</evidence>
<dbReference type="Proteomes" id="UP000238701">
    <property type="component" value="Unassembled WGS sequence"/>
</dbReference>
<feature type="domain" description="AB hydrolase-1" evidence="2">
    <location>
        <begin position="70"/>
        <end position="292"/>
    </location>
</feature>
<dbReference type="InterPro" id="IPR029058">
    <property type="entry name" value="AB_hydrolase_fold"/>
</dbReference>
<dbReference type="EC" id="3.1.1.1" evidence="3"/>
<gene>
    <name evidence="3" type="ORF">SBA1_90038</name>
</gene>
<dbReference type="Pfam" id="PF12697">
    <property type="entry name" value="Abhydrolase_6"/>
    <property type="match status" value="1"/>
</dbReference>
<evidence type="ECO:0000256" key="1">
    <source>
        <dbReference type="SAM" id="Phobius"/>
    </source>
</evidence>
<name>A0A2U3LAI2_9BACT</name>
<keyword evidence="1" id="KW-0472">Membrane</keyword>
<organism evidence="3 4">
    <name type="scientific">Candidatus Sulfotelmatobacter kueseliae</name>
    <dbReference type="NCBI Taxonomy" id="2042962"/>
    <lineage>
        <taxon>Bacteria</taxon>
        <taxon>Pseudomonadati</taxon>
        <taxon>Acidobacteriota</taxon>
        <taxon>Terriglobia</taxon>
        <taxon>Terriglobales</taxon>
        <taxon>Candidatus Korobacteraceae</taxon>
        <taxon>Candidatus Sulfotelmatobacter</taxon>
    </lineage>
</organism>
<sequence>MGLAIKILLLLVSAAVAALIAFFIFLFVRPLATIVWLRRNALRRAGLRKTKLTTTVGGQTVWHGGSGPLLVLLHGAGDQAGTWNKVAAELKRHFQLLMPDLAGHGGSDPVQGVLSLGTLLTALEQVLDAMPWRDTPMVLAGNSLGAWMAMLYAQKYPRRVTRVILIGGGPIRNTSEIGLMPKSREEARRAFDAVLDPSTPRPANFVLDDLVRVSNTGPISRLLAAGVEDISNYLLEDKLGSFQMPVDLVWGASDRLVPLDYAKKLQSQLSHCTLTVIERCGHAPQFERPRELTRVLLQILAPESARAFAAAPSVHKQPGENS</sequence>
<dbReference type="GO" id="GO:0106435">
    <property type="term" value="F:carboxylesterase activity"/>
    <property type="evidence" value="ECO:0007669"/>
    <property type="project" value="UniProtKB-EC"/>
</dbReference>
<dbReference type="InterPro" id="IPR050266">
    <property type="entry name" value="AB_hydrolase_sf"/>
</dbReference>
<dbReference type="Gene3D" id="3.40.50.1820">
    <property type="entry name" value="alpha/beta hydrolase"/>
    <property type="match status" value="1"/>
</dbReference>
<keyword evidence="3" id="KW-0378">Hydrolase</keyword>
<accession>A0A2U3LAI2</accession>
<dbReference type="EMBL" id="OMOD01000188">
    <property type="protein sequence ID" value="SPF48902.1"/>
    <property type="molecule type" value="Genomic_DNA"/>
</dbReference>
<proteinExistence type="predicted"/>
<dbReference type="InterPro" id="IPR000073">
    <property type="entry name" value="AB_hydrolase_1"/>
</dbReference>
<reference evidence="4" key="1">
    <citation type="submission" date="2018-02" db="EMBL/GenBank/DDBJ databases">
        <authorList>
            <person name="Hausmann B."/>
        </authorList>
    </citation>
    <scope>NUCLEOTIDE SEQUENCE [LARGE SCALE GENOMIC DNA]</scope>
    <source>
        <strain evidence="4">Peat soil MAG SbA1</strain>
    </source>
</reference>
<evidence type="ECO:0000313" key="3">
    <source>
        <dbReference type="EMBL" id="SPF48902.1"/>
    </source>
</evidence>
<dbReference type="PRINTS" id="PR00111">
    <property type="entry name" value="ABHYDROLASE"/>
</dbReference>
<dbReference type="GO" id="GO:0016020">
    <property type="term" value="C:membrane"/>
    <property type="evidence" value="ECO:0007669"/>
    <property type="project" value="TreeGrafter"/>
</dbReference>